<organism evidence="1 2">
    <name type="scientific">Ancylostoma ceylanicum</name>
    <dbReference type="NCBI Taxonomy" id="53326"/>
    <lineage>
        <taxon>Eukaryota</taxon>
        <taxon>Metazoa</taxon>
        <taxon>Ecdysozoa</taxon>
        <taxon>Nematoda</taxon>
        <taxon>Chromadorea</taxon>
        <taxon>Rhabditida</taxon>
        <taxon>Rhabditina</taxon>
        <taxon>Rhabditomorpha</taxon>
        <taxon>Strongyloidea</taxon>
        <taxon>Ancylostomatidae</taxon>
        <taxon>Ancylostomatinae</taxon>
        <taxon>Ancylostoma</taxon>
    </lineage>
</organism>
<gene>
    <name evidence="1" type="primary">Acey_s0016.g3145</name>
    <name evidence="1" type="ORF">Y032_0016g3145</name>
</gene>
<comment type="caution">
    <text evidence="1">The sequence shown here is derived from an EMBL/GenBank/DDBJ whole genome shotgun (WGS) entry which is preliminary data.</text>
</comment>
<protein>
    <submittedName>
        <fullName evidence="1">Uncharacterized protein</fullName>
    </submittedName>
</protein>
<dbReference type="EMBL" id="JARK01001352">
    <property type="protein sequence ID" value="EYC23147.1"/>
    <property type="molecule type" value="Genomic_DNA"/>
</dbReference>
<evidence type="ECO:0000313" key="2">
    <source>
        <dbReference type="Proteomes" id="UP000024635"/>
    </source>
</evidence>
<dbReference type="AlphaFoldDB" id="A0A016V815"/>
<dbReference type="Proteomes" id="UP000024635">
    <property type="component" value="Unassembled WGS sequence"/>
</dbReference>
<evidence type="ECO:0000313" key="1">
    <source>
        <dbReference type="EMBL" id="EYC23147.1"/>
    </source>
</evidence>
<proteinExistence type="predicted"/>
<accession>A0A016V815</accession>
<sequence length="140" mass="16122">MYELLLFVLERTVELYVPLSRKPLSGCRIPAYLQRLSSIRTKAWHLAKINHSTENVKAFEVLNDKFSKKLAKFNASVERKVIDSDIADTLLRTRSALVYSPHKAFHSSLRGYSQDFYPKPGEPTSEYPMDMCKQTVPQNI</sequence>
<keyword evidence="2" id="KW-1185">Reference proteome</keyword>
<name>A0A016V815_9BILA</name>
<reference evidence="2" key="1">
    <citation type="journal article" date="2015" name="Nat. Genet.">
        <title>The genome and transcriptome of the zoonotic hookworm Ancylostoma ceylanicum identify infection-specific gene families.</title>
        <authorList>
            <person name="Schwarz E.M."/>
            <person name="Hu Y."/>
            <person name="Antoshechkin I."/>
            <person name="Miller M.M."/>
            <person name="Sternberg P.W."/>
            <person name="Aroian R.V."/>
        </authorList>
    </citation>
    <scope>NUCLEOTIDE SEQUENCE</scope>
    <source>
        <strain evidence="2">HY135</strain>
    </source>
</reference>